<evidence type="ECO:0000313" key="7">
    <source>
        <dbReference type="Proteomes" id="UP000294927"/>
    </source>
</evidence>
<evidence type="ECO:0000259" key="5">
    <source>
        <dbReference type="Pfam" id="PF00296"/>
    </source>
</evidence>
<dbReference type="RefSeq" id="WP_133903003.1">
    <property type="nucleotide sequence ID" value="NZ_SOCP01000004.1"/>
</dbReference>
<dbReference type="InterPro" id="IPR050172">
    <property type="entry name" value="SsuD_RutA_monooxygenase"/>
</dbReference>
<protein>
    <submittedName>
        <fullName evidence="6">Alkanesulfonate monooxygenase SsuD/methylene tetrahydromethanopterin reductase-like flavin-dependent oxidoreductase (Luciferase family)</fullName>
    </submittedName>
</protein>
<keyword evidence="4 6" id="KW-0503">Monooxygenase</keyword>
<accession>A0A4R7VVU4</accession>
<keyword evidence="7" id="KW-1185">Reference proteome</keyword>
<feature type="domain" description="Luciferase-like" evidence="5">
    <location>
        <begin position="15"/>
        <end position="195"/>
    </location>
</feature>
<comment type="caution">
    <text evidence="6">The sequence shown here is derived from an EMBL/GenBank/DDBJ whole genome shotgun (WGS) entry which is preliminary data.</text>
</comment>
<dbReference type="InterPro" id="IPR036661">
    <property type="entry name" value="Luciferase-like_sf"/>
</dbReference>
<evidence type="ECO:0000256" key="2">
    <source>
        <dbReference type="ARBA" id="ARBA00022643"/>
    </source>
</evidence>
<name>A0A4R7VVU4_9PSEU</name>
<dbReference type="EMBL" id="SOCP01000004">
    <property type="protein sequence ID" value="TDV54002.1"/>
    <property type="molecule type" value="Genomic_DNA"/>
</dbReference>
<dbReference type="Proteomes" id="UP000294927">
    <property type="component" value="Unassembled WGS sequence"/>
</dbReference>
<evidence type="ECO:0000256" key="3">
    <source>
        <dbReference type="ARBA" id="ARBA00023002"/>
    </source>
</evidence>
<evidence type="ECO:0000313" key="6">
    <source>
        <dbReference type="EMBL" id="TDV54002.1"/>
    </source>
</evidence>
<sequence>MNVGITLPGSGNPGDFARHAEEVGLESVWTGDHLISVAPKLDSTLLLAQAAATTSRLRLGFGVMILALRPVAWAAKQIATLQLLSGGRMLLGVGTGGTIHGDAAWRATGLPYKDRMAQTYAALEVLPDLVAGRTAVVDGENVTLAPGAAMPPVLIGGGLPAMRRAARHGYGWYPAFLPPAILAEAIGEFAEQAELALQAEPAGLAEHAAPAEWVEHAGPAQHAGPARHAELAQHVGSAEHAVLGRHAGPARHADLAQHAGPAGRAGLARWIPAVTAQVAMALGDLPIGLVDDHVRELTRYGMSEDYARQGLLRGGPEQAAEHLAALSAAGVERVVGLPIAGDGYRQAEFLAEAARLAGQGGASGTTRLGGPL</sequence>
<organism evidence="6 7">
    <name type="scientific">Actinophytocola oryzae</name>
    <dbReference type="NCBI Taxonomy" id="502181"/>
    <lineage>
        <taxon>Bacteria</taxon>
        <taxon>Bacillati</taxon>
        <taxon>Actinomycetota</taxon>
        <taxon>Actinomycetes</taxon>
        <taxon>Pseudonocardiales</taxon>
        <taxon>Pseudonocardiaceae</taxon>
    </lineage>
</organism>
<keyword evidence="3" id="KW-0560">Oxidoreductase</keyword>
<keyword evidence="1" id="KW-0285">Flavoprotein</keyword>
<dbReference type="GO" id="GO:0008726">
    <property type="term" value="F:alkanesulfonate monooxygenase activity"/>
    <property type="evidence" value="ECO:0007669"/>
    <property type="project" value="TreeGrafter"/>
</dbReference>
<dbReference type="GO" id="GO:0046306">
    <property type="term" value="P:alkanesulfonate catabolic process"/>
    <property type="evidence" value="ECO:0007669"/>
    <property type="project" value="TreeGrafter"/>
</dbReference>
<gene>
    <name evidence="6" type="ORF">CLV71_104471</name>
</gene>
<reference evidence="6 7" key="1">
    <citation type="submission" date="2019-03" db="EMBL/GenBank/DDBJ databases">
        <title>Genomic Encyclopedia of Archaeal and Bacterial Type Strains, Phase II (KMG-II): from individual species to whole genera.</title>
        <authorList>
            <person name="Goeker M."/>
        </authorList>
    </citation>
    <scope>NUCLEOTIDE SEQUENCE [LARGE SCALE GENOMIC DNA]</scope>
    <source>
        <strain evidence="6 7">DSM 45499</strain>
    </source>
</reference>
<dbReference type="SUPFAM" id="SSF51679">
    <property type="entry name" value="Bacterial luciferase-like"/>
    <property type="match status" value="1"/>
</dbReference>
<dbReference type="Pfam" id="PF00296">
    <property type="entry name" value="Bac_luciferase"/>
    <property type="match status" value="1"/>
</dbReference>
<dbReference type="PANTHER" id="PTHR42847">
    <property type="entry name" value="ALKANESULFONATE MONOOXYGENASE"/>
    <property type="match status" value="1"/>
</dbReference>
<dbReference type="OrthoDB" id="4566556at2"/>
<dbReference type="Gene3D" id="3.20.20.30">
    <property type="entry name" value="Luciferase-like domain"/>
    <property type="match status" value="1"/>
</dbReference>
<dbReference type="InterPro" id="IPR011251">
    <property type="entry name" value="Luciferase-like_dom"/>
</dbReference>
<keyword evidence="2" id="KW-0288">FMN</keyword>
<evidence type="ECO:0000256" key="1">
    <source>
        <dbReference type="ARBA" id="ARBA00022630"/>
    </source>
</evidence>
<evidence type="ECO:0000256" key="4">
    <source>
        <dbReference type="ARBA" id="ARBA00023033"/>
    </source>
</evidence>
<proteinExistence type="predicted"/>
<dbReference type="PANTHER" id="PTHR42847:SF4">
    <property type="entry name" value="ALKANESULFONATE MONOOXYGENASE-RELATED"/>
    <property type="match status" value="1"/>
</dbReference>
<dbReference type="AlphaFoldDB" id="A0A4R7VVU4"/>